<gene>
    <name evidence="1" type="ORF">MM415A06258_0014</name>
    <name evidence="2" type="ORF">MM415B02556_0012</name>
</gene>
<proteinExistence type="predicted"/>
<evidence type="ECO:0000313" key="1">
    <source>
        <dbReference type="EMBL" id="QJA68534.1"/>
    </source>
</evidence>
<reference evidence="2" key="1">
    <citation type="submission" date="2020-03" db="EMBL/GenBank/DDBJ databases">
        <title>The deep terrestrial virosphere.</title>
        <authorList>
            <person name="Holmfeldt K."/>
            <person name="Nilsson E."/>
            <person name="Simone D."/>
            <person name="Lopez-Fernandez M."/>
            <person name="Wu X."/>
            <person name="de Brujin I."/>
            <person name="Lundin D."/>
            <person name="Andersson A."/>
            <person name="Bertilsson S."/>
            <person name="Dopson M."/>
        </authorList>
    </citation>
    <scope>NUCLEOTIDE SEQUENCE</scope>
    <source>
        <strain evidence="1">MM415A06258</strain>
        <strain evidence="2">MM415B02556</strain>
    </source>
</reference>
<organism evidence="2">
    <name type="scientific">viral metagenome</name>
    <dbReference type="NCBI Taxonomy" id="1070528"/>
    <lineage>
        <taxon>unclassified sequences</taxon>
        <taxon>metagenomes</taxon>
        <taxon>organismal metagenomes</taxon>
    </lineage>
</organism>
<sequence>MQKLKIGDKVKVSVWDTLLPGRWKKNLTGVVRDVPEDGTILVEVDNGQGKGHNGAGFSGASINSYSSNAWWFGDYEVELAEDAD</sequence>
<dbReference type="AlphaFoldDB" id="A0A6M3L7E1"/>
<dbReference type="EMBL" id="MT141625">
    <property type="protein sequence ID" value="QJA68534.1"/>
    <property type="molecule type" value="Genomic_DNA"/>
</dbReference>
<name>A0A6M3L7E1_9ZZZZ</name>
<evidence type="ECO:0000313" key="2">
    <source>
        <dbReference type="EMBL" id="QJA89411.1"/>
    </source>
</evidence>
<accession>A0A6M3L7E1</accession>
<dbReference type="EMBL" id="MT142844">
    <property type="protein sequence ID" value="QJA89411.1"/>
    <property type="molecule type" value="Genomic_DNA"/>
</dbReference>
<protein>
    <submittedName>
        <fullName evidence="2">Uncharacterized protein</fullName>
    </submittedName>
</protein>